<evidence type="ECO:0000259" key="2">
    <source>
        <dbReference type="Pfam" id="PF01521"/>
    </source>
</evidence>
<dbReference type="STRING" id="1122185.N792_07550"/>
<dbReference type="InterPro" id="IPR050322">
    <property type="entry name" value="Fe-S_cluster_asmbl/transfer"/>
</dbReference>
<evidence type="ECO:0000313" key="4">
    <source>
        <dbReference type="Proteomes" id="UP000030017"/>
    </source>
</evidence>
<dbReference type="PANTHER" id="PTHR10072">
    <property type="entry name" value="IRON-SULFUR CLUSTER ASSEMBLY PROTEIN"/>
    <property type="match status" value="1"/>
</dbReference>
<dbReference type="Gene3D" id="2.60.300.12">
    <property type="entry name" value="HesB-like domain"/>
    <property type="match status" value="1"/>
</dbReference>
<organism evidence="3 4">
    <name type="scientific">Lysobacter concretionis Ko07 = DSM 16239</name>
    <dbReference type="NCBI Taxonomy" id="1122185"/>
    <lineage>
        <taxon>Bacteria</taxon>
        <taxon>Pseudomonadati</taxon>
        <taxon>Pseudomonadota</taxon>
        <taxon>Gammaproteobacteria</taxon>
        <taxon>Lysobacterales</taxon>
        <taxon>Lysobacteraceae</taxon>
        <taxon>Novilysobacter</taxon>
    </lineage>
</organism>
<protein>
    <submittedName>
        <fullName evidence="3">Fe-S cluster assembly protein HesB</fullName>
    </submittedName>
</protein>
<dbReference type="NCBIfam" id="TIGR00049">
    <property type="entry name" value="iron-sulfur cluster assembly accessory protein"/>
    <property type="match status" value="1"/>
</dbReference>
<dbReference type="OrthoDB" id="9801228at2"/>
<comment type="caution">
    <text evidence="3">The sequence shown here is derived from an EMBL/GenBank/DDBJ whole genome shotgun (WGS) entry which is preliminary data.</text>
</comment>
<dbReference type="Pfam" id="PF01521">
    <property type="entry name" value="Fe-S_biosyn"/>
    <property type="match status" value="1"/>
</dbReference>
<dbReference type="Proteomes" id="UP000030017">
    <property type="component" value="Unassembled WGS sequence"/>
</dbReference>
<dbReference type="eggNOG" id="COG0316">
    <property type="taxonomic scope" value="Bacteria"/>
</dbReference>
<dbReference type="InterPro" id="IPR000361">
    <property type="entry name" value="ATAP_core_dom"/>
</dbReference>
<name>A0A0A0ESP1_9GAMM</name>
<proteinExistence type="inferred from homology"/>
<evidence type="ECO:0000313" key="3">
    <source>
        <dbReference type="EMBL" id="KGM52172.1"/>
    </source>
</evidence>
<keyword evidence="4" id="KW-1185">Reference proteome</keyword>
<accession>A0A0A0ESP1</accession>
<sequence length="112" mass="12203">MSITLTPAALARVQRYLAETPDAIGLRFGATKTGCSGWQHHADLAREERAGDTVFEQDGVRIYVDMLSLPQVDGTQIDLVKQRLGEQFLFRNPNASAECGCGESFTTAADRA</sequence>
<dbReference type="GO" id="GO:0051537">
    <property type="term" value="F:2 iron, 2 sulfur cluster binding"/>
    <property type="evidence" value="ECO:0007669"/>
    <property type="project" value="TreeGrafter"/>
</dbReference>
<reference evidence="3 4" key="1">
    <citation type="submission" date="2013-08" db="EMBL/GenBank/DDBJ databases">
        <title>Genome sequencing of Lysobacter.</title>
        <authorList>
            <person name="Zhang S."/>
            <person name="Wang G."/>
        </authorList>
    </citation>
    <scope>NUCLEOTIDE SEQUENCE [LARGE SCALE GENOMIC DNA]</scope>
    <source>
        <strain evidence="3 4">Ko07</strain>
    </source>
</reference>
<dbReference type="SUPFAM" id="SSF89360">
    <property type="entry name" value="HesB-like domain"/>
    <property type="match status" value="1"/>
</dbReference>
<evidence type="ECO:0000256" key="1">
    <source>
        <dbReference type="ARBA" id="ARBA00006718"/>
    </source>
</evidence>
<dbReference type="InterPro" id="IPR035903">
    <property type="entry name" value="HesB-like_dom_sf"/>
</dbReference>
<dbReference type="PROSITE" id="PS01152">
    <property type="entry name" value="HESB"/>
    <property type="match status" value="1"/>
</dbReference>
<dbReference type="RefSeq" id="WP_036193401.1">
    <property type="nucleotide sequence ID" value="NZ_AVPS01000004.1"/>
</dbReference>
<dbReference type="EMBL" id="AVPS01000004">
    <property type="protein sequence ID" value="KGM52172.1"/>
    <property type="molecule type" value="Genomic_DNA"/>
</dbReference>
<gene>
    <name evidence="3" type="ORF">N792_07550</name>
</gene>
<feature type="domain" description="Core" evidence="2">
    <location>
        <begin position="1"/>
        <end position="103"/>
    </location>
</feature>
<dbReference type="AlphaFoldDB" id="A0A0A0ESP1"/>
<dbReference type="GO" id="GO:0016226">
    <property type="term" value="P:iron-sulfur cluster assembly"/>
    <property type="evidence" value="ECO:0007669"/>
    <property type="project" value="InterPro"/>
</dbReference>
<dbReference type="PANTHER" id="PTHR10072:SF41">
    <property type="entry name" value="IRON-SULFUR CLUSTER ASSEMBLY 1 HOMOLOG, MITOCHONDRIAL"/>
    <property type="match status" value="1"/>
</dbReference>
<dbReference type="GO" id="GO:0005829">
    <property type="term" value="C:cytosol"/>
    <property type="evidence" value="ECO:0007669"/>
    <property type="project" value="TreeGrafter"/>
</dbReference>
<dbReference type="InterPro" id="IPR017870">
    <property type="entry name" value="FeS_cluster_insertion_CS"/>
</dbReference>
<dbReference type="InterPro" id="IPR016092">
    <property type="entry name" value="ATAP"/>
</dbReference>
<comment type="similarity">
    <text evidence="1">Belongs to the HesB/IscA family.</text>
</comment>